<dbReference type="AlphaFoldDB" id="A0A369KI75"/>
<sequence>MSLLLGIAIRSFSASPFIHRLALPPPRVGSACNNPINQTVEQMRHFLNTATLLLLQFLENKVALIPL</sequence>
<name>A0A369KI75_9BACT</name>
<evidence type="ECO:0000313" key="2">
    <source>
        <dbReference type="Proteomes" id="UP000253816"/>
    </source>
</evidence>
<organism evidence="1 2">
    <name type="scientific">Candidatus Similichlamydia laticola</name>
    <dbReference type="NCBI Taxonomy" id="2170265"/>
    <lineage>
        <taxon>Bacteria</taxon>
        <taxon>Pseudomonadati</taxon>
        <taxon>Chlamydiota</taxon>
        <taxon>Chlamydiia</taxon>
        <taxon>Parachlamydiales</taxon>
        <taxon>Candidatus Parilichlamydiaceae</taxon>
        <taxon>Candidatus Similichlamydia</taxon>
    </lineage>
</organism>
<gene>
    <name evidence="1" type="ORF">HAT2_00367</name>
</gene>
<dbReference type="EMBL" id="QQBG01000013">
    <property type="protein sequence ID" value="RDB31493.1"/>
    <property type="molecule type" value="Genomic_DNA"/>
</dbReference>
<evidence type="ECO:0000313" key="1">
    <source>
        <dbReference type="EMBL" id="RDB31493.1"/>
    </source>
</evidence>
<proteinExistence type="predicted"/>
<accession>A0A369KI75</accession>
<keyword evidence="2" id="KW-1185">Reference proteome</keyword>
<comment type="caution">
    <text evidence="1">The sequence shown here is derived from an EMBL/GenBank/DDBJ whole genome shotgun (WGS) entry which is preliminary data.</text>
</comment>
<dbReference type="Proteomes" id="UP000253816">
    <property type="component" value="Unassembled WGS sequence"/>
</dbReference>
<reference evidence="1 2" key="1">
    <citation type="submission" date="2018-07" db="EMBL/GenBank/DDBJ databases">
        <title>Comparative genomics of the Candidatus Parilichlamydiaceae reveals evidence of convergent evolution and genome reduction in the phylum Chlamydiae.</title>
        <authorList>
            <person name="Taylor-Brown A."/>
            <person name="Polkinghorne A."/>
        </authorList>
    </citation>
    <scope>NUCLEOTIDE SEQUENCE [LARGE SCALE GENOMIC DNA]</scope>
    <source>
        <strain evidence="1 2">Hat2</strain>
    </source>
</reference>
<protein>
    <submittedName>
        <fullName evidence="1">Uncharacterized protein</fullName>
    </submittedName>
</protein>